<sequence>MLIKLTNINSFRKIMDLAETMKNIVAKGMQTEMGPPTGTGGAGGGGGSSGYPQGSPSGAGYITEKMYMLLQLYLQNKGWNPSIELLQCFTELKEASMLPSAAYLQMMASRVALDAHGRLILRENGKIILPYEHFANAVMLKHMNGPTGLHLGLEGTVRAVMESYTIGRECFGMEKEFIIEVVQNCPNPACRYYKNQMELTQKMGHMAPTYIQDSEAAASLLRSSFSHNSDFGMSNSQSNSSHMPVAGSSSSDLSELQQRNTTQMNLQQRPPSRPSLNIPHRPASSQERKQSLGKHHYETIMANNNAAAVAAAAMNDHKLTDFLRSNNIDSIEGLNSLGLGNLQGLSNANKDLLALHNGAWANDDKNSRPNSSNPDTGGGKIVRAFAEVMKNMSRMKACVRPAMCKPYGKQSEALQKTLVDTIQLVQSLRSFLPPPHFPVSSWKNEDKHRLDHTSSYLSTSLKAAGAREELYEAHHHYNLVLVCAKCVLVTRRVIESTLIVKINN</sequence>
<feature type="compositionally biased region" description="Polar residues" evidence="1">
    <location>
        <begin position="231"/>
        <end position="270"/>
    </location>
</feature>
<comment type="caution">
    <text evidence="2">The sequence shown here is derived from an EMBL/GenBank/DDBJ whole genome shotgun (WGS) entry which is preliminary data.</text>
</comment>
<reference evidence="2" key="1">
    <citation type="submission" date="2021-04" db="EMBL/GenBank/DDBJ databases">
        <authorList>
            <person name="Chebbi M.A.C M."/>
        </authorList>
    </citation>
    <scope>NUCLEOTIDE SEQUENCE</scope>
</reference>
<accession>A0A8J2HGR0</accession>
<proteinExistence type="predicted"/>
<evidence type="ECO:0000313" key="3">
    <source>
        <dbReference type="Proteomes" id="UP000786811"/>
    </source>
</evidence>
<feature type="region of interest" description="Disordered" evidence="1">
    <location>
        <begin position="231"/>
        <end position="292"/>
    </location>
</feature>
<gene>
    <name evidence="2" type="ORF">HICCMSTLAB_LOCUS7190</name>
</gene>
<feature type="compositionally biased region" description="Gly residues" evidence="1">
    <location>
        <begin position="37"/>
        <end position="49"/>
    </location>
</feature>
<protein>
    <recommendedName>
        <fullName evidence="4">Genetic suppressor element-like domain-containing protein</fullName>
    </recommendedName>
</protein>
<dbReference type="AlphaFoldDB" id="A0A8J2HGR0"/>
<feature type="region of interest" description="Disordered" evidence="1">
    <location>
        <begin position="30"/>
        <end position="50"/>
    </location>
</feature>
<keyword evidence="3" id="KW-1185">Reference proteome</keyword>
<dbReference type="OrthoDB" id="5955164at2759"/>
<dbReference type="Proteomes" id="UP000786811">
    <property type="component" value="Unassembled WGS sequence"/>
</dbReference>
<evidence type="ECO:0000313" key="2">
    <source>
        <dbReference type="EMBL" id="CAG5093864.1"/>
    </source>
</evidence>
<evidence type="ECO:0000256" key="1">
    <source>
        <dbReference type="SAM" id="MobiDB-lite"/>
    </source>
</evidence>
<name>A0A8J2HGR0_COTCN</name>
<feature type="region of interest" description="Disordered" evidence="1">
    <location>
        <begin position="360"/>
        <end position="379"/>
    </location>
</feature>
<organism evidence="2 3">
    <name type="scientific">Cotesia congregata</name>
    <name type="common">Parasitoid wasp</name>
    <name type="synonym">Apanteles congregatus</name>
    <dbReference type="NCBI Taxonomy" id="51543"/>
    <lineage>
        <taxon>Eukaryota</taxon>
        <taxon>Metazoa</taxon>
        <taxon>Ecdysozoa</taxon>
        <taxon>Arthropoda</taxon>
        <taxon>Hexapoda</taxon>
        <taxon>Insecta</taxon>
        <taxon>Pterygota</taxon>
        <taxon>Neoptera</taxon>
        <taxon>Endopterygota</taxon>
        <taxon>Hymenoptera</taxon>
        <taxon>Apocrita</taxon>
        <taxon>Ichneumonoidea</taxon>
        <taxon>Braconidae</taxon>
        <taxon>Microgastrinae</taxon>
        <taxon>Cotesia</taxon>
    </lineage>
</organism>
<dbReference type="EMBL" id="CAJNRD030001120">
    <property type="protein sequence ID" value="CAG5093864.1"/>
    <property type="molecule type" value="Genomic_DNA"/>
</dbReference>
<evidence type="ECO:0008006" key="4">
    <source>
        <dbReference type="Google" id="ProtNLM"/>
    </source>
</evidence>